<reference evidence="2" key="1">
    <citation type="submission" date="2020-08" db="EMBL/GenBank/DDBJ databases">
        <title>Multicomponent nature underlies the extraordinary mechanical properties of spider dragline silk.</title>
        <authorList>
            <person name="Kono N."/>
            <person name="Nakamura H."/>
            <person name="Mori M."/>
            <person name="Yoshida Y."/>
            <person name="Ohtoshi R."/>
            <person name="Malay A.D."/>
            <person name="Moran D.A.P."/>
            <person name="Tomita M."/>
            <person name="Numata K."/>
            <person name="Arakawa K."/>
        </authorList>
    </citation>
    <scope>NUCLEOTIDE SEQUENCE</scope>
</reference>
<dbReference type="Proteomes" id="UP000886998">
    <property type="component" value="Unassembled WGS sequence"/>
</dbReference>
<accession>A0A8X7BTA3</accession>
<proteinExistence type="predicted"/>
<protein>
    <submittedName>
        <fullName evidence="2">Uncharacterized protein</fullName>
    </submittedName>
</protein>
<dbReference type="EMBL" id="BMAV01003061">
    <property type="protein sequence ID" value="GFY42423.1"/>
    <property type="molecule type" value="Genomic_DNA"/>
</dbReference>
<name>A0A8X7BTA3_9ARAC</name>
<feature type="region of interest" description="Disordered" evidence="1">
    <location>
        <begin position="95"/>
        <end position="114"/>
    </location>
</feature>
<keyword evidence="3" id="KW-1185">Reference proteome</keyword>
<evidence type="ECO:0000313" key="2">
    <source>
        <dbReference type="EMBL" id="GFY42423.1"/>
    </source>
</evidence>
<evidence type="ECO:0000313" key="3">
    <source>
        <dbReference type="Proteomes" id="UP000886998"/>
    </source>
</evidence>
<organism evidence="2 3">
    <name type="scientific">Trichonephila inaurata madagascariensis</name>
    <dbReference type="NCBI Taxonomy" id="2747483"/>
    <lineage>
        <taxon>Eukaryota</taxon>
        <taxon>Metazoa</taxon>
        <taxon>Ecdysozoa</taxon>
        <taxon>Arthropoda</taxon>
        <taxon>Chelicerata</taxon>
        <taxon>Arachnida</taxon>
        <taxon>Araneae</taxon>
        <taxon>Araneomorphae</taxon>
        <taxon>Entelegynae</taxon>
        <taxon>Araneoidea</taxon>
        <taxon>Nephilidae</taxon>
        <taxon>Trichonephila</taxon>
        <taxon>Trichonephila inaurata</taxon>
    </lineage>
</organism>
<gene>
    <name evidence="2" type="ORF">TNIN_360971</name>
</gene>
<comment type="caution">
    <text evidence="2">The sequence shown here is derived from an EMBL/GenBank/DDBJ whole genome shotgun (WGS) entry which is preliminary data.</text>
</comment>
<evidence type="ECO:0000256" key="1">
    <source>
        <dbReference type="SAM" id="MobiDB-lite"/>
    </source>
</evidence>
<sequence length="114" mass="12630">MTRCGGWNANVIFDVGVFNLGIYPKNGRMTSSPIFLGKVSRMSSMVFCTLGKCSYSLSVARGNSCEMCDHIAFFLANALDSDRWDTHLAFEKQSRAIPVHNTHPTPLEPKESRG</sequence>
<dbReference type="AlphaFoldDB" id="A0A8X7BTA3"/>